<dbReference type="RefSeq" id="WP_150509030.1">
    <property type="nucleotide sequence ID" value="NZ_BMSQ01000003.1"/>
</dbReference>
<organism evidence="3 4">
    <name type="scientific">Streptomyces spectabilis</name>
    <dbReference type="NCBI Taxonomy" id="68270"/>
    <lineage>
        <taxon>Bacteria</taxon>
        <taxon>Bacillati</taxon>
        <taxon>Actinomycetota</taxon>
        <taxon>Actinomycetes</taxon>
        <taxon>Kitasatosporales</taxon>
        <taxon>Streptomycetaceae</taxon>
        <taxon>Streptomyces</taxon>
    </lineage>
</organism>
<feature type="domain" description="Carboxymuconolactone decarboxylase-like" evidence="1">
    <location>
        <begin position="21"/>
        <end position="80"/>
    </location>
</feature>
<reference evidence="3 4" key="1">
    <citation type="submission" date="2017-09" db="EMBL/GenBank/DDBJ databases">
        <authorList>
            <person name="Lee N."/>
            <person name="Cho B.-K."/>
        </authorList>
    </citation>
    <scope>NUCLEOTIDE SEQUENCE [LARGE SCALE GENOMIC DNA]</scope>
    <source>
        <strain evidence="3 4">ATCC 27465</strain>
    </source>
</reference>
<dbReference type="InterPro" id="IPR003779">
    <property type="entry name" value="CMD-like"/>
</dbReference>
<reference evidence="2 5" key="2">
    <citation type="submission" date="2020-08" db="EMBL/GenBank/DDBJ databases">
        <title>Genomic Encyclopedia of Type Strains, Phase III (KMG-III): the genomes of soil and plant-associated and newly described type strains.</title>
        <authorList>
            <person name="Whitman W."/>
        </authorList>
    </citation>
    <scope>NUCLEOTIDE SEQUENCE [LARGE SCALE GENOMIC DNA]</scope>
    <source>
        <strain evidence="2 5">CECT 3146</strain>
    </source>
</reference>
<accession>A0A5P2X3U7</accession>
<keyword evidence="2" id="KW-0575">Peroxidase</keyword>
<evidence type="ECO:0000313" key="5">
    <source>
        <dbReference type="Proteomes" id="UP000549009"/>
    </source>
</evidence>
<dbReference type="NCBIfam" id="TIGR01926">
    <property type="entry name" value="peroxid_rel"/>
    <property type="match status" value="1"/>
</dbReference>
<evidence type="ECO:0000313" key="3">
    <source>
        <dbReference type="EMBL" id="QEV57825.1"/>
    </source>
</evidence>
<sequence>MPHITVDARMPGIFGLFNYRPETAKPLLEFCEALLRDENSLSRGERELIAGHVSNLNASPFCANGHFAIAAAQLNNGEAIVDGVRSRSTDTAISPKMKALLDIATKVTADGKTVEDSDVAKAREAGAAERDVHDAVLIAAAFAMFNRYVDGLNAVVPEDPNFYRSMAAGLISQGYVAGVHSKTERQPS</sequence>
<dbReference type="Proteomes" id="UP000326505">
    <property type="component" value="Chromosome"/>
</dbReference>
<dbReference type="GO" id="GO:0051920">
    <property type="term" value="F:peroxiredoxin activity"/>
    <property type="evidence" value="ECO:0007669"/>
    <property type="project" value="InterPro"/>
</dbReference>
<evidence type="ECO:0000313" key="4">
    <source>
        <dbReference type="Proteomes" id="UP000326505"/>
    </source>
</evidence>
<protein>
    <submittedName>
        <fullName evidence="3">Carboxymuconolactone decarboxylase family protein</fullName>
    </submittedName>
    <submittedName>
        <fullName evidence="2">Putative peroxidase-related enzyme</fullName>
    </submittedName>
</protein>
<dbReference type="EMBL" id="CP023690">
    <property type="protein sequence ID" value="QEV57825.1"/>
    <property type="molecule type" value="Genomic_DNA"/>
</dbReference>
<dbReference type="PANTHER" id="PTHR35446">
    <property type="entry name" value="SI:CH211-175M2.5"/>
    <property type="match status" value="1"/>
</dbReference>
<dbReference type="EMBL" id="JACHJD010000001">
    <property type="protein sequence ID" value="MBB5101007.1"/>
    <property type="molecule type" value="Genomic_DNA"/>
</dbReference>
<dbReference type="InterPro" id="IPR010195">
    <property type="entry name" value="Uncharacterised_peroxidase-rel"/>
</dbReference>
<evidence type="ECO:0000313" key="2">
    <source>
        <dbReference type="EMBL" id="MBB5101007.1"/>
    </source>
</evidence>
<dbReference type="Pfam" id="PF02627">
    <property type="entry name" value="CMD"/>
    <property type="match status" value="1"/>
</dbReference>
<dbReference type="SUPFAM" id="SSF69118">
    <property type="entry name" value="AhpD-like"/>
    <property type="match status" value="1"/>
</dbReference>
<keyword evidence="2" id="KW-0560">Oxidoreductase</keyword>
<dbReference type="InterPro" id="IPR029032">
    <property type="entry name" value="AhpD-like"/>
</dbReference>
<dbReference type="OrthoDB" id="9808310at2"/>
<dbReference type="AlphaFoldDB" id="A0A5P2X3U7"/>
<dbReference type="PANTHER" id="PTHR35446:SF3">
    <property type="entry name" value="CMD DOMAIN-CONTAINING PROTEIN"/>
    <property type="match status" value="1"/>
</dbReference>
<proteinExistence type="predicted"/>
<dbReference type="Proteomes" id="UP000549009">
    <property type="component" value="Unassembled WGS sequence"/>
</dbReference>
<evidence type="ECO:0000259" key="1">
    <source>
        <dbReference type="Pfam" id="PF02627"/>
    </source>
</evidence>
<keyword evidence="5" id="KW-1185">Reference proteome</keyword>
<dbReference type="Gene3D" id="1.20.1290.10">
    <property type="entry name" value="AhpD-like"/>
    <property type="match status" value="1"/>
</dbReference>
<dbReference type="KEGG" id="sspb:CP982_03100"/>
<gene>
    <name evidence="3" type="ORF">CP982_03100</name>
    <name evidence="2" type="ORF">FHS40_000060</name>
</gene>
<name>A0A5P2X3U7_STRST</name>